<evidence type="ECO:0000256" key="1">
    <source>
        <dbReference type="ARBA" id="ARBA00022553"/>
    </source>
</evidence>
<dbReference type="Pfam" id="PF01256">
    <property type="entry name" value="Carb_kinase"/>
    <property type="match status" value="1"/>
</dbReference>
<evidence type="ECO:0000256" key="8">
    <source>
        <dbReference type="HAMAP-Rule" id="MF_03157"/>
    </source>
</evidence>
<dbReference type="GO" id="GO:0110051">
    <property type="term" value="P:metabolite repair"/>
    <property type="evidence" value="ECO:0007669"/>
    <property type="project" value="TreeGrafter"/>
</dbReference>
<evidence type="ECO:0000313" key="11">
    <source>
        <dbReference type="Proteomes" id="UP000094565"/>
    </source>
</evidence>
<keyword evidence="11" id="KW-1185">Reference proteome</keyword>
<dbReference type="GO" id="GO:0047453">
    <property type="term" value="F:ATP-dependent NAD(P)H-hydrate dehydratase activity"/>
    <property type="evidence" value="ECO:0007669"/>
    <property type="project" value="UniProtKB-UniRule"/>
</dbReference>
<evidence type="ECO:0000256" key="4">
    <source>
        <dbReference type="ARBA" id="ARBA00022857"/>
    </source>
</evidence>
<keyword evidence="5 8" id="KW-0520">NAD</keyword>
<comment type="catalytic activity">
    <reaction evidence="7 8">
        <text>(6S)-NADPHX + ATP = ADP + phosphate + NADPH + H(+)</text>
        <dbReference type="Rhea" id="RHEA:32231"/>
        <dbReference type="ChEBI" id="CHEBI:15378"/>
        <dbReference type="ChEBI" id="CHEBI:30616"/>
        <dbReference type="ChEBI" id="CHEBI:43474"/>
        <dbReference type="ChEBI" id="CHEBI:57783"/>
        <dbReference type="ChEBI" id="CHEBI:64076"/>
        <dbReference type="ChEBI" id="CHEBI:456216"/>
        <dbReference type="EC" id="4.2.1.93"/>
    </reaction>
</comment>
<dbReference type="CDD" id="cd01171">
    <property type="entry name" value="YXKO-related"/>
    <property type="match status" value="1"/>
</dbReference>
<evidence type="ECO:0000256" key="2">
    <source>
        <dbReference type="ARBA" id="ARBA00022741"/>
    </source>
</evidence>
<keyword evidence="8" id="KW-0963">Cytoplasm</keyword>
<dbReference type="Proteomes" id="UP000094565">
    <property type="component" value="Chromosome 4"/>
</dbReference>
<feature type="binding site" evidence="8">
    <location>
        <begin position="181"/>
        <end position="187"/>
    </location>
    <ligand>
        <name>(6S)-NADPHX</name>
        <dbReference type="ChEBI" id="CHEBI:64076"/>
    </ligand>
</feature>
<dbReference type="GO" id="GO:0005524">
    <property type="term" value="F:ATP binding"/>
    <property type="evidence" value="ECO:0007669"/>
    <property type="project" value="UniProtKB-KW"/>
</dbReference>
<protein>
    <recommendedName>
        <fullName evidence="8">ATP-dependent (S)-NAD(P)H-hydrate dehydratase</fullName>
        <ecNumber evidence="8">4.2.1.93</ecNumber>
    </recommendedName>
    <alternativeName>
        <fullName evidence="8">ATP-dependent NAD(P)HX dehydratase</fullName>
    </alternativeName>
</protein>
<dbReference type="PANTHER" id="PTHR12592:SF0">
    <property type="entry name" value="ATP-DEPENDENT (S)-NAD(P)H-HYDRATE DEHYDRATASE"/>
    <property type="match status" value="1"/>
</dbReference>
<comment type="similarity">
    <text evidence="8">Belongs to the NnrD/CARKD family.</text>
</comment>
<organism evidence="10 11">
    <name type="scientific">Komagataella pastoris</name>
    <name type="common">Yeast</name>
    <name type="synonym">Pichia pastoris</name>
    <dbReference type="NCBI Taxonomy" id="4922"/>
    <lineage>
        <taxon>Eukaryota</taxon>
        <taxon>Fungi</taxon>
        <taxon>Dikarya</taxon>
        <taxon>Ascomycota</taxon>
        <taxon>Saccharomycotina</taxon>
        <taxon>Pichiomycetes</taxon>
        <taxon>Pichiales</taxon>
        <taxon>Pichiaceae</taxon>
        <taxon>Komagataella</taxon>
    </lineage>
</organism>
<keyword evidence="2 8" id="KW-0547">Nucleotide-binding</keyword>
<dbReference type="GO" id="GO:0046496">
    <property type="term" value="P:nicotinamide nucleotide metabolic process"/>
    <property type="evidence" value="ECO:0007669"/>
    <property type="project" value="UniProtKB-UniRule"/>
</dbReference>
<reference evidence="10 11" key="1">
    <citation type="submission" date="2016-02" db="EMBL/GenBank/DDBJ databases">
        <title>Comparative genomic and transcriptomic foundation for Pichia pastoris.</title>
        <authorList>
            <person name="Love K.R."/>
            <person name="Shah K.A."/>
            <person name="Whittaker C.A."/>
            <person name="Wu J."/>
            <person name="Bartlett M.C."/>
            <person name="Ma D."/>
            <person name="Leeson R.L."/>
            <person name="Priest M."/>
            <person name="Young S.K."/>
            <person name="Love J.C."/>
        </authorList>
    </citation>
    <scope>NUCLEOTIDE SEQUENCE [LARGE SCALE GENOMIC DNA]</scope>
    <source>
        <strain evidence="10 11">ATCC 28485</strain>
    </source>
</reference>
<dbReference type="EMBL" id="CP014587">
    <property type="protein sequence ID" value="ANZ77446.1"/>
    <property type="molecule type" value="Genomic_DNA"/>
</dbReference>
<feature type="binding site" evidence="8">
    <location>
        <begin position="244"/>
        <end position="253"/>
    </location>
    <ligand>
        <name>ATP</name>
        <dbReference type="ChEBI" id="CHEBI:30616"/>
    </ligand>
</feature>
<sequence length="334" mass="36967">MLLSKLAQTELISLAKSFIPPLLPTFHKGQTGKVAIIGGCEDYTGAPFFSAHAAATLGIDLTHVVCEYNAGTVIKSYSPNLMVHPYLYETDNVPSQFSNNHERFLKDKVFPKIYSLLSRIDVAILGPGFGRNPLMLKQLELIIGKLKETNKFFVLDADSLWLVTQNPDLVRNYEKAILTPNIVELSRLCEKLNIDFDISKNLTLEESLDIAKKLSKELNVAVIVKGHDDLIINGEDHIVSSSEGSLKRVGGQGDSLSGLIGGFLAWANAYQNSLWKVQDDPKLTTSQLILLSAFAGSFLTRTSAHKAFELKKRSMQTTDLHDHIAESFTEIFES</sequence>
<dbReference type="FunFam" id="3.40.1190.20:FF:000023">
    <property type="entry name" value="ATP-dependent (S)-NAD(P)H-hydrate dehydratase"/>
    <property type="match status" value="1"/>
</dbReference>
<keyword evidence="4" id="KW-0521">NADP</keyword>
<dbReference type="PANTHER" id="PTHR12592">
    <property type="entry name" value="ATP-DEPENDENT (S)-NAD(P)H-HYDRATE DEHYDRATASE FAMILY MEMBER"/>
    <property type="match status" value="1"/>
</dbReference>
<dbReference type="SUPFAM" id="SSF53613">
    <property type="entry name" value="Ribokinase-like"/>
    <property type="match status" value="1"/>
</dbReference>
<dbReference type="HAMAP" id="MF_01965">
    <property type="entry name" value="NADHX_dehydratase"/>
    <property type="match status" value="1"/>
</dbReference>
<feature type="binding site" evidence="8">
    <location>
        <position position="254"/>
    </location>
    <ligand>
        <name>(6S)-NADPHX</name>
        <dbReference type="ChEBI" id="CHEBI:64076"/>
    </ligand>
</feature>
<dbReference type="EC" id="4.2.1.93" evidence="8"/>
<keyword evidence="6 8" id="KW-0456">Lyase</keyword>
<dbReference type="Gene3D" id="3.40.1190.20">
    <property type="match status" value="1"/>
</dbReference>
<dbReference type="InterPro" id="IPR029056">
    <property type="entry name" value="Ribokinase-like"/>
</dbReference>
<evidence type="ECO:0000256" key="5">
    <source>
        <dbReference type="ARBA" id="ARBA00023027"/>
    </source>
</evidence>
<evidence type="ECO:0000256" key="3">
    <source>
        <dbReference type="ARBA" id="ARBA00022840"/>
    </source>
</evidence>
<comment type="subcellular location">
    <subcellularLocation>
        <location evidence="8">Cytoplasm</location>
    </subcellularLocation>
</comment>
<evidence type="ECO:0000313" key="10">
    <source>
        <dbReference type="EMBL" id="ANZ77446.1"/>
    </source>
</evidence>
<feature type="binding site" evidence="8">
    <location>
        <position position="128"/>
    </location>
    <ligand>
        <name>(6S)-NADPHX</name>
        <dbReference type="ChEBI" id="CHEBI:64076"/>
    </ligand>
</feature>
<keyword evidence="3 8" id="KW-0067">ATP-binding</keyword>
<name>A0A1B2JHD2_PICPA</name>
<proteinExistence type="inferred from homology"/>
<evidence type="ECO:0000256" key="7">
    <source>
        <dbReference type="ARBA" id="ARBA00047472"/>
    </source>
</evidence>
<gene>
    <name evidence="10" type="ORF">ATY40_BA7504576</name>
</gene>
<evidence type="ECO:0000256" key="6">
    <source>
        <dbReference type="ARBA" id="ARBA00023239"/>
    </source>
</evidence>
<dbReference type="AlphaFoldDB" id="A0A1B2JHD2"/>
<keyword evidence="1 8" id="KW-0597">Phosphoprotein</keyword>
<dbReference type="NCBIfam" id="TIGR00196">
    <property type="entry name" value="yjeF_cterm"/>
    <property type="match status" value="1"/>
</dbReference>
<comment type="function">
    <text evidence="8">Catalyzes the dehydration of the S-form of NAD(P)HX at the expense of ATP, which is converted to ADP. Together with NAD(P)HX epimerase, which catalyzes the epimerization of the S- and R-forms, the enzyme allows the repair of both epimers of NAD(P)HX, a damaged form of NAD(P)H that is a result of enzymatic or heat-dependent hydration.</text>
</comment>
<feature type="binding site" evidence="8">
    <location>
        <begin position="225"/>
        <end position="229"/>
    </location>
    <ligand>
        <name>ATP</name>
        <dbReference type="ChEBI" id="CHEBI:30616"/>
    </ligand>
</feature>
<dbReference type="PROSITE" id="PS51383">
    <property type="entry name" value="YJEF_C_3"/>
    <property type="match status" value="1"/>
</dbReference>
<comment type="cofactor">
    <cofactor evidence="8">
        <name>Mg(2+)</name>
        <dbReference type="ChEBI" id="CHEBI:18420"/>
    </cofactor>
</comment>
<dbReference type="InterPro" id="IPR000631">
    <property type="entry name" value="CARKD"/>
</dbReference>
<dbReference type="OrthoDB" id="8110916at2759"/>
<accession>A0A1B2JHD2</accession>
<comment type="catalytic activity">
    <reaction evidence="8">
        <text>(6S)-NADHX + ATP = ADP + phosphate + NADH + H(+)</text>
        <dbReference type="Rhea" id="RHEA:19017"/>
        <dbReference type="ChEBI" id="CHEBI:15378"/>
        <dbReference type="ChEBI" id="CHEBI:30616"/>
        <dbReference type="ChEBI" id="CHEBI:43474"/>
        <dbReference type="ChEBI" id="CHEBI:57945"/>
        <dbReference type="ChEBI" id="CHEBI:64074"/>
        <dbReference type="ChEBI" id="CHEBI:456216"/>
        <dbReference type="EC" id="4.2.1.93"/>
    </reaction>
</comment>
<feature type="domain" description="YjeF C-terminal" evidence="9">
    <location>
        <begin position="11"/>
        <end position="331"/>
    </location>
</feature>
<evidence type="ECO:0000259" key="9">
    <source>
        <dbReference type="PROSITE" id="PS51383"/>
    </source>
</evidence>
<dbReference type="GO" id="GO:0005737">
    <property type="term" value="C:cytoplasm"/>
    <property type="evidence" value="ECO:0007669"/>
    <property type="project" value="UniProtKB-SubCell"/>
</dbReference>